<dbReference type="EMBL" id="CP003488">
    <property type="protein sequence ID" value="AFH93029.1"/>
    <property type="molecule type" value="Genomic_DNA"/>
</dbReference>
<proteinExistence type="predicted"/>
<evidence type="ECO:0000313" key="1">
    <source>
        <dbReference type="EMBL" id="AFH93029.1"/>
    </source>
</evidence>
<protein>
    <submittedName>
        <fullName evidence="1">Uncharacterized protein</fullName>
    </submittedName>
</protein>
<dbReference type="KEGG" id="psi:S70_05780"/>
<organism evidence="1 2">
    <name type="scientific">Providencia stuartii (strain MRSN 2154)</name>
    <dbReference type="NCBI Taxonomy" id="1157951"/>
    <lineage>
        <taxon>Bacteria</taxon>
        <taxon>Pseudomonadati</taxon>
        <taxon>Pseudomonadota</taxon>
        <taxon>Gammaproteobacteria</taxon>
        <taxon>Enterobacterales</taxon>
        <taxon>Morganellaceae</taxon>
        <taxon>Providencia</taxon>
    </lineage>
</organism>
<dbReference type="HOGENOM" id="CLU_2900656_0_0_6"/>
<evidence type="ECO:0000313" key="2">
    <source>
        <dbReference type="Proteomes" id="UP000005012"/>
    </source>
</evidence>
<dbReference type="AlphaFoldDB" id="A0A140NHR7"/>
<dbReference type="Proteomes" id="UP000005012">
    <property type="component" value="Chromosome"/>
</dbReference>
<name>A0A140NHR7_PROSM</name>
<accession>A0A140NHR7</accession>
<gene>
    <name evidence="1" type="ordered locus">S70_05780</name>
</gene>
<sequence length="62" mass="7304">MAKERKENKIHVHHYLPIIDHFLNRPDTRADVNKKDIGEIKNAPKIGALIRFQDKFVDNIKL</sequence>
<reference evidence="1 2" key="1">
    <citation type="journal article" date="2012" name="J. Bacteriol.">
        <title>Complete Genome Sequence of Providencia stuartii Clinical Isolate MRSN 2154.</title>
        <authorList>
            <person name="Clifford R.J."/>
            <person name="Hang J."/>
            <person name="Riley M.C."/>
            <person name="Onmus-Leone F."/>
            <person name="Kuschner R.A."/>
            <person name="Lesho E.P."/>
            <person name="Waterman P.E."/>
        </authorList>
    </citation>
    <scope>NUCLEOTIDE SEQUENCE [LARGE SCALE GENOMIC DNA]</scope>
    <source>
        <strain evidence="1 2">MRSN 2154</strain>
    </source>
</reference>
<reference evidence="2" key="2">
    <citation type="submission" date="2012-04" db="EMBL/GenBank/DDBJ databases">
        <title>Complete genome sequence of Providencia stuartii clinical isolate MRSN 2154.</title>
        <authorList>
            <person name="Clifford R.J."/>
            <person name="Hang J."/>
            <person name="Riley M.C."/>
            <person name="Onmus-Leone F."/>
            <person name="Kuschner R.A."/>
            <person name="Lesho E.P."/>
            <person name="Waterman P.E."/>
        </authorList>
    </citation>
    <scope>NUCLEOTIDE SEQUENCE [LARGE SCALE GENOMIC DNA]</scope>
    <source>
        <strain evidence="2">MRSN 2154</strain>
    </source>
</reference>